<keyword evidence="1" id="KW-0805">Transcription regulation</keyword>
<protein>
    <submittedName>
        <fullName evidence="5">Transcriptional regulator, LacI family</fullName>
    </submittedName>
</protein>
<feature type="domain" description="HTH lacI-type" evidence="4">
    <location>
        <begin position="2"/>
        <end position="58"/>
    </location>
</feature>
<dbReference type="GO" id="GO:0003700">
    <property type="term" value="F:DNA-binding transcription factor activity"/>
    <property type="evidence" value="ECO:0007669"/>
    <property type="project" value="TreeGrafter"/>
</dbReference>
<dbReference type="InterPro" id="IPR028082">
    <property type="entry name" value="Peripla_BP_I"/>
</dbReference>
<dbReference type="OrthoDB" id="43195at2"/>
<dbReference type="PANTHER" id="PTHR30146">
    <property type="entry name" value="LACI-RELATED TRANSCRIPTIONAL REPRESSOR"/>
    <property type="match status" value="1"/>
</dbReference>
<dbReference type="InterPro" id="IPR000843">
    <property type="entry name" value="HTH_LacI"/>
</dbReference>
<dbReference type="PRINTS" id="PR00036">
    <property type="entry name" value="HTHLACI"/>
</dbReference>
<evidence type="ECO:0000259" key="4">
    <source>
        <dbReference type="PROSITE" id="PS50932"/>
    </source>
</evidence>
<evidence type="ECO:0000313" key="5">
    <source>
        <dbReference type="EMBL" id="SHE73282.1"/>
    </source>
</evidence>
<dbReference type="PROSITE" id="PS50932">
    <property type="entry name" value="HTH_LACI_2"/>
    <property type="match status" value="1"/>
</dbReference>
<dbReference type="EMBL" id="FQVM01000009">
    <property type="protein sequence ID" value="SHE73282.1"/>
    <property type="molecule type" value="Genomic_DNA"/>
</dbReference>
<dbReference type="CDD" id="cd01544">
    <property type="entry name" value="PBP1_GalR"/>
    <property type="match status" value="1"/>
</dbReference>
<organism evidence="5 6">
    <name type="scientific">Clostridium fallax</name>
    <dbReference type="NCBI Taxonomy" id="1533"/>
    <lineage>
        <taxon>Bacteria</taxon>
        <taxon>Bacillati</taxon>
        <taxon>Bacillota</taxon>
        <taxon>Clostridia</taxon>
        <taxon>Eubacteriales</taxon>
        <taxon>Clostridiaceae</taxon>
        <taxon>Clostridium</taxon>
    </lineage>
</organism>
<dbReference type="CDD" id="cd01392">
    <property type="entry name" value="HTH_LacI"/>
    <property type="match status" value="1"/>
</dbReference>
<dbReference type="InterPro" id="IPR010982">
    <property type="entry name" value="Lambda_DNA-bd_dom_sf"/>
</dbReference>
<reference evidence="5 6" key="1">
    <citation type="submission" date="2016-11" db="EMBL/GenBank/DDBJ databases">
        <authorList>
            <person name="Jaros S."/>
            <person name="Januszkiewicz K."/>
            <person name="Wedrychowicz H."/>
        </authorList>
    </citation>
    <scope>NUCLEOTIDE SEQUENCE [LARGE SCALE GENOMIC DNA]</scope>
    <source>
        <strain evidence="5 6">DSM 2631</strain>
    </source>
</reference>
<keyword evidence="2" id="KW-0238">DNA-binding</keyword>
<evidence type="ECO:0000256" key="3">
    <source>
        <dbReference type="ARBA" id="ARBA00023163"/>
    </source>
</evidence>
<dbReference type="Gene3D" id="1.10.260.40">
    <property type="entry name" value="lambda repressor-like DNA-binding domains"/>
    <property type="match status" value="1"/>
</dbReference>
<dbReference type="SMART" id="SM00354">
    <property type="entry name" value="HTH_LACI"/>
    <property type="match status" value="1"/>
</dbReference>
<proteinExistence type="predicted"/>
<dbReference type="STRING" id="1533.SAMN05443638_10956"/>
<keyword evidence="6" id="KW-1185">Reference proteome</keyword>
<dbReference type="SUPFAM" id="SSF53822">
    <property type="entry name" value="Periplasmic binding protein-like I"/>
    <property type="match status" value="1"/>
</dbReference>
<dbReference type="AlphaFoldDB" id="A0A1M4VX28"/>
<name>A0A1M4VX28_9CLOT</name>
<accession>A0A1M4VX28</accession>
<evidence type="ECO:0000313" key="6">
    <source>
        <dbReference type="Proteomes" id="UP000184035"/>
    </source>
</evidence>
<dbReference type="RefSeq" id="WP_072895067.1">
    <property type="nucleotide sequence ID" value="NZ_FQVM01000009.1"/>
</dbReference>
<dbReference type="Pfam" id="PF13377">
    <property type="entry name" value="Peripla_BP_3"/>
    <property type="match status" value="1"/>
</dbReference>
<dbReference type="Gene3D" id="3.40.50.2300">
    <property type="match status" value="2"/>
</dbReference>
<sequence>MATIKDIAEKASVSIATVSRVLNYDESLNVADETKKRIFEAAEELNYVTIKERKGRKNTHTIGIIHWYSDKEEIIDPYYLSIRMAIDRCCSKNLIKFLKIDDMENFNENLDGIIAIGKFGDGEISKIRKLSKNIVFVDSSPDENLYDSVVIDFRKAVNEVMEYLTSLGHTKIAYIGGEEFVDKGKKQVLDYRQQTYIEFMEKRNLSFKDFIKLGKFTPASGYELMKKFLQNKNRPTAYFIANDSMAIGAYKAISEAGLKIPNDISIIGFNDISTAQFIIPPLTTVKVYTEFMGETAVDLIIERIKKDREISKKVIIPTKLIKRDSVEKCLTK</sequence>
<keyword evidence="3" id="KW-0804">Transcription</keyword>
<evidence type="ECO:0000256" key="1">
    <source>
        <dbReference type="ARBA" id="ARBA00023015"/>
    </source>
</evidence>
<gene>
    <name evidence="5" type="ORF">SAMN05443638_10956</name>
</gene>
<dbReference type="InterPro" id="IPR046335">
    <property type="entry name" value="LacI/GalR-like_sensor"/>
</dbReference>
<dbReference type="Pfam" id="PF00356">
    <property type="entry name" value="LacI"/>
    <property type="match status" value="1"/>
</dbReference>
<dbReference type="PROSITE" id="PS00356">
    <property type="entry name" value="HTH_LACI_1"/>
    <property type="match status" value="1"/>
</dbReference>
<dbReference type="GO" id="GO:0000976">
    <property type="term" value="F:transcription cis-regulatory region binding"/>
    <property type="evidence" value="ECO:0007669"/>
    <property type="project" value="TreeGrafter"/>
</dbReference>
<dbReference type="SUPFAM" id="SSF47413">
    <property type="entry name" value="lambda repressor-like DNA-binding domains"/>
    <property type="match status" value="1"/>
</dbReference>
<dbReference type="PANTHER" id="PTHR30146:SF149">
    <property type="entry name" value="HTH-TYPE TRANSCRIPTIONAL REGULATOR EBGR"/>
    <property type="match status" value="1"/>
</dbReference>
<evidence type="ECO:0000256" key="2">
    <source>
        <dbReference type="ARBA" id="ARBA00023125"/>
    </source>
</evidence>
<dbReference type="Proteomes" id="UP000184035">
    <property type="component" value="Unassembled WGS sequence"/>
</dbReference>